<dbReference type="OrthoDB" id="9804312at2"/>
<dbReference type="CDD" id="cd02440">
    <property type="entry name" value="AdoMet_MTases"/>
    <property type="match status" value="1"/>
</dbReference>
<dbReference type="EMBL" id="BJYA01000014">
    <property type="protein sequence ID" value="GEN46302.1"/>
    <property type="molecule type" value="Genomic_DNA"/>
</dbReference>
<comment type="caution">
    <text evidence="2">The sequence shown here is derived from an EMBL/GenBank/DDBJ whole genome shotgun (WGS) entry which is preliminary data.</text>
</comment>
<keyword evidence="2" id="KW-0808">Transferase</keyword>
<keyword evidence="3" id="KW-1185">Reference proteome</keyword>
<evidence type="ECO:0000313" key="2">
    <source>
        <dbReference type="EMBL" id="GEN46302.1"/>
    </source>
</evidence>
<dbReference type="Proteomes" id="UP000321440">
    <property type="component" value="Unassembled WGS sequence"/>
</dbReference>
<dbReference type="Gene3D" id="3.40.50.150">
    <property type="entry name" value="Vaccinia Virus protein VP39"/>
    <property type="match status" value="1"/>
</dbReference>
<dbReference type="SUPFAM" id="SSF53335">
    <property type="entry name" value="S-adenosyl-L-methionine-dependent methyltransferases"/>
    <property type="match status" value="1"/>
</dbReference>
<organism evidence="2 3">
    <name type="scientific">Alkalibacillus haloalkaliphilus</name>
    <dbReference type="NCBI Taxonomy" id="94136"/>
    <lineage>
        <taxon>Bacteria</taxon>
        <taxon>Bacillati</taxon>
        <taxon>Bacillota</taxon>
        <taxon>Bacilli</taxon>
        <taxon>Bacillales</taxon>
        <taxon>Bacillaceae</taxon>
        <taxon>Alkalibacillus</taxon>
    </lineage>
</organism>
<name>A0A511WAE6_9BACI</name>
<protein>
    <submittedName>
        <fullName evidence="2">SAM-dependent methyltransferase</fullName>
    </submittedName>
</protein>
<evidence type="ECO:0000313" key="3">
    <source>
        <dbReference type="Proteomes" id="UP000321440"/>
    </source>
</evidence>
<gene>
    <name evidence="2" type="ORF">AHA02nite_20780</name>
</gene>
<sequence>MYGFYNKLSTEVYDLDKPIGHSFGDIEYYSDRLKGVEGRILEPAVGTGRVMIPLIESGYQVDGMDLSADMLELCKDHCEARGIPTRLFQGSMHTMSIDERYEAIILPAGSFLLIENREQAMQALSNFYKHLESGGKLILDTFLTTDFEQGRIDTSEWMTLDGDVITLDRKLVEVDFVNQFTVAHHKYEKWHRQQFVEAELERFPLKWYGVEEFKLMLKEVGFEDIVISADYQYSVEPTNSEQTITYEAYKR</sequence>
<dbReference type="Gene3D" id="2.20.25.110">
    <property type="entry name" value="S-adenosyl-L-methionine-dependent methyltransferases"/>
    <property type="match status" value="1"/>
</dbReference>
<proteinExistence type="predicted"/>
<dbReference type="GO" id="GO:0032259">
    <property type="term" value="P:methylation"/>
    <property type="evidence" value="ECO:0007669"/>
    <property type="project" value="UniProtKB-KW"/>
</dbReference>
<keyword evidence="2" id="KW-0489">Methyltransferase</keyword>
<evidence type="ECO:0000259" key="1">
    <source>
        <dbReference type="Pfam" id="PF13649"/>
    </source>
</evidence>
<dbReference type="RefSeq" id="WP_146817007.1">
    <property type="nucleotide sequence ID" value="NZ_BJYA01000014.1"/>
</dbReference>
<reference evidence="2 3" key="1">
    <citation type="submission" date="2019-07" db="EMBL/GenBank/DDBJ databases">
        <title>Whole genome shotgun sequence of Alkalibacillus haloalkaliphilus NBRC 103110.</title>
        <authorList>
            <person name="Hosoyama A."/>
            <person name="Uohara A."/>
            <person name="Ohji S."/>
            <person name="Ichikawa N."/>
        </authorList>
    </citation>
    <scope>NUCLEOTIDE SEQUENCE [LARGE SCALE GENOMIC DNA]</scope>
    <source>
        <strain evidence="2 3">NBRC 103110</strain>
    </source>
</reference>
<dbReference type="GO" id="GO:0008168">
    <property type="term" value="F:methyltransferase activity"/>
    <property type="evidence" value="ECO:0007669"/>
    <property type="project" value="UniProtKB-KW"/>
</dbReference>
<dbReference type="AlphaFoldDB" id="A0A511WAE6"/>
<dbReference type="InterPro" id="IPR029063">
    <property type="entry name" value="SAM-dependent_MTases_sf"/>
</dbReference>
<accession>A0A511WAE6</accession>
<feature type="domain" description="Methyltransferase" evidence="1">
    <location>
        <begin position="40"/>
        <end position="135"/>
    </location>
</feature>
<dbReference type="InterPro" id="IPR041698">
    <property type="entry name" value="Methyltransf_25"/>
</dbReference>
<dbReference type="Pfam" id="PF13649">
    <property type="entry name" value="Methyltransf_25"/>
    <property type="match status" value="1"/>
</dbReference>